<feature type="domain" description="FAD-binding PCMH-type" evidence="3">
    <location>
        <begin position="93"/>
        <end position="272"/>
    </location>
</feature>
<dbReference type="GO" id="GO:0016491">
    <property type="term" value="F:oxidoreductase activity"/>
    <property type="evidence" value="ECO:0007669"/>
    <property type="project" value="UniProtKB-KW"/>
</dbReference>
<gene>
    <name evidence="4" type="ORF">EI97DRAFT_281937</name>
</gene>
<dbReference type="Gene3D" id="3.30.465.10">
    <property type="match status" value="2"/>
</dbReference>
<dbReference type="InterPro" id="IPR016166">
    <property type="entry name" value="FAD-bd_PCMH"/>
</dbReference>
<evidence type="ECO:0000256" key="2">
    <source>
        <dbReference type="ARBA" id="ARBA00023002"/>
    </source>
</evidence>
<dbReference type="SUPFAM" id="SSF56176">
    <property type="entry name" value="FAD-binding/transporter-associated domain-like"/>
    <property type="match status" value="1"/>
</dbReference>
<evidence type="ECO:0000313" key="4">
    <source>
        <dbReference type="EMBL" id="KAF2278038.1"/>
    </source>
</evidence>
<dbReference type="AlphaFoldDB" id="A0A6A6JQ57"/>
<dbReference type="Proteomes" id="UP000800097">
    <property type="component" value="Unassembled WGS sequence"/>
</dbReference>
<reference evidence="4" key="1">
    <citation type="journal article" date="2020" name="Stud. Mycol.">
        <title>101 Dothideomycetes genomes: a test case for predicting lifestyles and emergence of pathogens.</title>
        <authorList>
            <person name="Haridas S."/>
            <person name="Albert R."/>
            <person name="Binder M."/>
            <person name="Bloem J."/>
            <person name="Labutti K."/>
            <person name="Salamov A."/>
            <person name="Andreopoulos B."/>
            <person name="Baker S."/>
            <person name="Barry K."/>
            <person name="Bills G."/>
            <person name="Bluhm B."/>
            <person name="Cannon C."/>
            <person name="Castanera R."/>
            <person name="Culley D."/>
            <person name="Daum C."/>
            <person name="Ezra D."/>
            <person name="Gonzalez J."/>
            <person name="Henrissat B."/>
            <person name="Kuo A."/>
            <person name="Liang C."/>
            <person name="Lipzen A."/>
            <person name="Lutzoni F."/>
            <person name="Magnuson J."/>
            <person name="Mondo S."/>
            <person name="Nolan M."/>
            <person name="Ohm R."/>
            <person name="Pangilinan J."/>
            <person name="Park H.-J."/>
            <person name="Ramirez L."/>
            <person name="Alfaro M."/>
            <person name="Sun H."/>
            <person name="Tritt A."/>
            <person name="Yoshinaga Y."/>
            <person name="Zwiers L.-H."/>
            <person name="Turgeon B."/>
            <person name="Goodwin S."/>
            <person name="Spatafora J."/>
            <person name="Crous P."/>
            <person name="Grigoriev I."/>
        </authorList>
    </citation>
    <scope>NUCLEOTIDE SEQUENCE</scope>
    <source>
        <strain evidence="4">CBS 379.55</strain>
    </source>
</reference>
<protein>
    <submittedName>
        <fullName evidence="4">FAD-binding domain-containing protein</fullName>
    </submittedName>
</protein>
<dbReference type="InterPro" id="IPR050432">
    <property type="entry name" value="FAD-linked_Oxidoreductases_BP"/>
</dbReference>
<proteinExistence type="inferred from homology"/>
<accession>A0A6A6JQ57</accession>
<dbReference type="Pfam" id="PF08031">
    <property type="entry name" value="BBE"/>
    <property type="match status" value="1"/>
</dbReference>
<sequence>MGSIQHAARRRWRAYQNSTGGCCLLYGEWDCRIIFFGLPNVDRWMGELYASQSHNSIENPTSIRSILFQGMTCMPPSLHGSFLNVSKGPSCTVGGYPAYVVNVSSVAQIQRAVNFARENNLRLVIKNTGHDFGAKSVGGGALSIWTHYLKDMKFYANYSTPSYRGPAVKLGAGVQVGEAYQFAKQNDITLVGGEGKTVGHIGGYIQGGGHSPLTSVLGMGADHILSMEIVTADGKFITADAETNPDLFWAVSGGGGSTYGVVTSMVVKAYPRMRVTTMRYNMTTDANFTHDKFWAAQRAYVDDFEKYADLGYYSYYRIRHVGDEIFHDATSWVAPNTSEAEFRSSVEPMFKKWEEIGVPFTPIIKEYDNFADAWAEGFPQEVWTVTMRQASRFFPRENIANQKKRAEVMDALRGVFDDGANMIMFNMRNPPGSSSIDNAVNPAWRDVLMFAIMFVTWNVTDSPEYVTAKSRNLTFEWNPRWKALTPGGGTYMSESDYIEPNWQQSFHGSKYERLYEIKQKWDPLGVLYAQNAVGSEDWEMSELLLGHLPSQNSKLCRKY</sequence>
<dbReference type="InterPro" id="IPR016169">
    <property type="entry name" value="FAD-bd_PCMH_sub2"/>
</dbReference>
<dbReference type="OrthoDB" id="9983560at2759"/>
<dbReference type="PANTHER" id="PTHR13878:SF91">
    <property type="entry name" value="FAD BINDING DOMAIN PROTEIN (AFU_ORTHOLOGUE AFUA_6G12070)-RELATED"/>
    <property type="match status" value="1"/>
</dbReference>
<keyword evidence="2" id="KW-0560">Oxidoreductase</keyword>
<evidence type="ECO:0000313" key="5">
    <source>
        <dbReference type="Proteomes" id="UP000800097"/>
    </source>
</evidence>
<dbReference type="RefSeq" id="XP_033655577.1">
    <property type="nucleotide sequence ID" value="XM_033794369.1"/>
</dbReference>
<organism evidence="4 5">
    <name type="scientific">Westerdykella ornata</name>
    <dbReference type="NCBI Taxonomy" id="318751"/>
    <lineage>
        <taxon>Eukaryota</taxon>
        <taxon>Fungi</taxon>
        <taxon>Dikarya</taxon>
        <taxon>Ascomycota</taxon>
        <taxon>Pezizomycotina</taxon>
        <taxon>Dothideomycetes</taxon>
        <taxon>Pleosporomycetidae</taxon>
        <taxon>Pleosporales</taxon>
        <taxon>Sporormiaceae</taxon>
        <taxon>Westerdykella</taxon>
    </lineage>
</organism>
<dbReference type="InterPro" id="IPR036318">
    <property type="entry name" value="FAD-bd_PCMH-like_sf"/>
</dbReference>
<dbReference type="GeneID" id="54547544"/>
<dbReference type="Pfam" id="PF01565">
    <property type="entry name" value="FAD_binding_4"/>
    <property type="match status" value="1"/>
</dbReference>
<dbReference type="GO" id="GO:0071949">
    <property type="term" value="F:FAD binding"/>
    <property type="evidence" value="ECO:0007669"/>
    <property type="project" value="InterPro"/>
</dbReference>
<dbReference type="PROSITE" id="PS51387">
    <property type="entry name" value="FAD_PCMH"/>
    <property type="match status" value="1"/>
</dbReference>
<keyword evidence="5" id="KW-1185">Reference proteome</keyword>
<dbReference type="PANTHER" id="PTHR13878">
    <property type="entry name" value="GULONOLACTONE OXIDASE"/>
    <property type="match status" value="1"/>
</dbReference>
<comment type="similarity">
    <text evidence="1">Belongs to the oxygen-dependent FAD-linked oxidoreductase family.</text>
</comment>
<evidence type="ECO:0000256" key="1">
    <source>
        <dbReference type="ARBA" id="ARBA00005466"/>
    </source>
</evidence>
<evidence type="ECO:0000259" key="3">
    <source>
        <dbReference type="PROSITE" id="PS51387"/>
    </source>
</evidence>
<dbReference type="InterPro" id="IPR012951">
    <property type="entry name" value="BBE"/>
</dbReference>
<dbReference type="EMBL" id="ML986489">
    <property type="protein sequence ID" value="KAF2278038.1"/>
    <property type="molecule type" value="Genomic_DNA"/>
</dbReference>
<name>A0A6A6JQ57_WESOR</name>
<dbReference type="InterPro" id="IPR006094">
    <property type="entry name" value="Oxid_FAD_bind_N"/>
</dbReference>